<dbReference type="SMART" id="SM00830">
    <property type="entry name" value="CM_2"/>
    <property type="match status" value="1"/>
</dbReference>
<dbReference type="AlphaFoldDB" id="A0A917BMH5"/>
<reference evidence="5" key="1">
    <citation type="journal article" date="2014" name="Int. J. Syst. Evol. Microbiol.">
        <title>Complete genome sequence of Corynebacterium casei LMG S-19264T (=DSM 44701T), isolated from a smear-ripened cheese.</title>
        <authorList>
            <consortium name="US DOE Joint Genome Institute (JGI-PGF)"/>
            <person name="Walter F."/>
            <person name="Albersmeier A."/>
            <person name="Kalinowski J."/>
            <person name="Ruckert C."/>
        </authorList>
    </citation>
    <scope>NUCLEOTIDE SEQUENCE</scope>
    <source>
        <strain evidence="5">CCM 7897</strain>
    </source>
</reference>
<dbReference type="Pfam" id="PF01817">
    <property type="entry name" value="CM_2"/>
    <property type="match status" value="1"/>
</dbReference>
<feature type="chain" id="PRO_5037504544" description="chorismate mutase" evidence="3">
    <location>
        <begin position="23"/>
        <end position="271"/>
    </location>
</feature>
<dbReference type="SUPFAM" id="SSF48600">
    <property type="entry name" value="Chorismate mutase II"/>
    <property type="match status" value="1"/>
</dbReference>
<feature type="signal peptide" evidence="3">
    <location>
        <begin position="1"/>
        <end position="22"/>
    </location>
</feature>
<dbReference type="EC" id="5.4.99.5" evidence="1"/>
<protein>
    <recommendedName>
        <fullName evidence="1">chorismate mutase</fullName>
        <ecNumber evidence="1">5.4.99.5</ecNumber>
    </recommendedName>
</protein>
<dbReference type="PANTHER" id="PTHR38041:SF1">
    <property type="entry name" value="CHORISMATE MUTASE"/>
    <property type="match status" value="1"/>
</dbReference>
<sequence length="271" mass="28844">MKLRTLPAALLLASLTGVPAWADKAPPRSLEVLRGEIDRVDQNLLRLLNERAAIVDEVGRSKSGTKAPVFRPGRQAALLRKLVSAQGLQTRETLTRVWTAIIAGSILQQRPEFTVAVVDSANGATALLAQDYFGTQPPRLALPTAEAALSALAEHRADVAVMSLDGTWWQRMPEGVQVLASAPLVRADRERPAALILARQDIDPSGDDVTVARLPPDVEPAGAVLLASDSGRRLWAFAKGVALPSSAEPIGIYAKPIAPTPSAEDKASARK</sequence>
<dbReference type="EMBL" id="BMCT01000001">
    <property type="protein sequence ID" value="GGF51649.1"/>
    <property type="molecule type" value="Genomic_DNA"/>
</dbReference>
<keyword evidence="3" id="KW-0732">Signal</keyword>
<evidence type="ECO:0000256" key="1">
    <source>
        <dbReference type="ARBA" id="ARBA00012404"/>
    </source>
</evidence>
<feature type="domain" description="Chorismate mutase" evidence="4">
    <location>
        <begin position="24"/>
        <end position="113"/>
    </location>
</feature>
<dbReference type="Gene3D" id="1.20.59.10">
    <property type="entry name" value="Chorismate mutase"/>
    <property type="match status" value="1"/>
</dbReference>
<reference evidence="5" key="2">
    <citation type="submission" date="2020-09" db="EMBL/GenBank/DDBJ databases">
        <authorList>
            <person name="Sun Q."/>
            <person name="Sedlacek I."/>
        </authorList>
    </citation>
    <scope>NUCLEOTIDE SEQUENCE</scope>
    <source>
        <strain evidence="5">CCM 7897</strain>
    </source>
</reference>
<name>A0A917BMH5_9HYPH</name>
<proteinExistence type="predicted"/>
<dbReference type="Proteomes" id="UP000606044">
    <property type="component" value="Unassembled WGS sequence"/>
</dbReference>
<dbReference type="GO" id="GO:0009697">
    <property type="term" value="P:salicylic acid biosynthetic process"/>
    <property type="evidence" value="ECO:0007669"/>
    <property type="project" value="TreeGrafter"/>
</dbReference>
<dbReference type="PANTHER" id="PTHR38041">
    <property type="entry name" value="CHORISMATE MUTASE"/>
    <property type="match status" value="1"/>
</dbReference>
<dbReference type="GO" id="GO:0046417">
    <property type="term" value="P:chorismate metabolic process"/>
    <property type="evidence" value="ECO:0007669"/>
    <property type="project" value="InterPro"/>
</dbReference>
<comment type="caution">
    <text evidence="5">The sequence shown here is derived from an EMBL/GenBank/DDBJ whole genome shotgun (WGS) entry which is preliminary data.</text>
</comment>
<keyword evidence="2" id="KW-0413">Isomerase</keyword>
<dbReference type="RefSeq" id="WP_188575754.1">
    <property type="nucleotide sequence ID" value="NZ_BMCT01000001.1"/>
</dbReference>
<evidence type="ECO:0000313" key="5">
    <source>
        <dbReference type="EMBL" id="GGF51649.1"/>
    </source>
</evidence>
<dbReference type="InterPro" id="IPR036979">
    <property type="entry name" value="CM_dom_sf"/>
</dbReference>
<organism evidence="5 6">
    <name type="scientific">Azorhizobium oxalatiphilum</name>
    <dbReference type="NCBI Taxonomy" id="980631"/>
    <lineage>
        <taxon>Bacteria</taxon>
        <taxon>Pseudomonadati</taxon>
        <taxon>Pseudomonadota</taxon>
        <taxon>Alphaproteobacteria</taxon>
        <taxon>Hyphomicrobiales</taxon>
        <taxon>Xanthobacteraceae</taxon>
        <taxon>Azorhizobium</taxon>
    </lineage>
</organism>
<dbReference type="PROSITE" id="PS51168">
    <property type="entry name" value="CHORISMATE_MUT_2"/>
    <property type="match status" value="1"/>
</dbReference>
<dbReference type="InterPro" id="IPR051331">
    <property type="entry name" value="Chorismate_mutase-related"/>
</dbReference>
<evidence type="ECO:0000259" key="4">
    <source>
        <dbReference type="PROSITE" id="PS51168"/>
    </source>
</evidence>
<evidence type="ECO:0000256" key="3">
    <source>
        <dbReference type="SAM" id="SignalP"/>
    </source>
</evidence>
<dbReference type="InterPro" id="IPR036263">
    <property type="entry name" value="Chorismate_II_sf"/>
</dbReference>
<evidence type="ECO:0000313" key="6">
    <source>
        <dbReference type="Proteomes" id="UP000606044"/>
    </source>
</evidence>
<dbReference type="GO" id="GO:0004106">
    <property type="term" value="F:chorismate mutase activity"/>
    <property type="evidence" value="ECO:0007669"/>
    <property type="project" value="UniProtKB-EC"/>
</dbReference>
<evidence type="ECO:0000256" key="2">
    <source>
        <dbReference type="ARBA" id="ARBA00023235"/>
    </source>
</evidence>
<gene>
    <name evidence="5" type="ORF">GCM10007301_08900</name>
</gene>
<keyword evidence="6" id="KW-1185">Reference proteome</keyword>
<accession>A0A917BMH5</accession>
<dbReference type="InterPro" id="IPR002701">
    <property type="entry name" value="CM_II_prokaryot"/>
</dbReference>